<organism evidence="1 2">
    <name type="scientific">Candidatus Fervidibacter sacchari</name>
    <dbReference type="NCBI Taxonomy" id="1448929"/>
    <lineage>
        <taxon>Bacteria</taxon>
        <taxon>Candidatus Fervidibacterota</taxon>
        <taxon>Candidatus Fervidibacter</taxon>
    </lineage>
</organism>
<gene>
    <name evidence="1" type="ORF">M2350_003146</name>
</gene>
<comment type="caution">
    <text evidence="1">The sequence shown here is derived from an EMBL/GenBank/DDBJ whole genome shotgun (WGS) entry which is preliminary data.</text>
</comment>
<evidence type="ECO:0000313" key="1">
    <source>
        <dbReference type="EMBL" id="MCS3920711.1"/>
    </source>
</evidence>
<dbReference type="EMBL" id="JANUCP010000006">
    <property type="protein sequence ID" value="MCS3920711.1"/>
    <property type="molecule type" value="Genomic_DNA"/>
</dbReference>
<dbReference type="Gene3D" id="1.25.40.10">
    <property type="entry name" value="Tetratricopeptide repeat domain"/>
    <property type="match status" value="1"/>
</dbReference>
<dbReference type="Proteomes" id="UP001204798">
    <property type="component" value="Unassembled WGS sequence"/>
</dbReference>
<proteinExistence type="predicted"/>
<dbReference type="RefSeq" id="WP_259100768.1">
    <property type="nucleotide sequence ID" value="NZ_CP130454.1"/>
</dbReference>
<accession>A0ABT2ETF4</accession>
<evidence type="ECO:0000313" key="2">
    <source>
        <dbReference type="Proteomes" id="UP001204798"/>
    </source>
</evidence>
<protein>
    <submittedName>
        <fullName evidence="1">TIM-barrel enzyme</fullName>
    </submittedName>
</protein>
<keyword evidence="2" id="KW-1185">Reference proteome</keyword>
<name>A0ABT2ETF4_9BACT</name>
<sequence>MTPPPKPFRKLETHRFVLQRSGKSPERWRKQGNLSTPYKPLRKLKTHRFVSLVLRKIAEAMVKAGQMERAVEVTKTVGDLVARLQAHKAIIVAEQRGGKKVKRGKIE</sequence>
<reference evidence="1 2" key="1">
    <citation type="submission" date="2022-08" db="EMBL/GenBank/DDBJ databases">
        <title>Bacterial and archaeal communities from various locations to study Microbial Dark Matter (Phase II).</title>
        <authorList>
            <person name="Stepanauskas R."/>
        </authorList>
    </citation>
    <scope>NUCLEOTIDE SEQUENCE [LARGE SCALE GENOMIC DNA]</scope>
    <source>
        <strain evidence="1 2">PD1</strain>
    </source>
</reference>
<dbReference type="InterPro" id="IPR011990">
    <property type="entry name" value="TPR-like_helical_dom_sf"/>
</dbReference>